<protein>
    <submittedName>
        <fullName evidence="2">Uncharacterized protein</fullName>
    </submittedName>
</protein>
<evidence type="ECO:0000313" key="3">
    <source>
        <dbReference type="Proteomes" id="UP000822688"/>
    </source>
</evidence>
<keyword evidence="3" id="KW-1185">Reference proteome</keyword>
<comment type="caution">
    <text evidence="2">The sequence shown here is derived from an EMBL/GenBank/DDBJ whole genome shotgun (WGS) entry which is preliminary data.</text>
</comment>
<evidence type="ECO:0000256" key="1">
    <source>
        <dbReference type="SAM" id="MobiDB-lite"/>
    </source>
</evidence>
<gene>
    <name evidence="2" type="ORF">KC19_2G207200</name>
</gene>
<organism evidence="2 3">
    <name type="scientific">Ceratodon purpureus</name>
    <name type="common">Fire moss</name>
    <name type="synonym">Dicranum purpureum</name>
    <dbReference type="NCBI Taxonomy" id="3225"/>
    <lineage>
        <taxon>Eukaryota</taxon>
        <taxon>Viridiplantae</taxon>
        <taxon>Streptophyta</taxon>
        <taxon>Embryophyta</taxon>
        <taxon>Bryophyta</taxon>
        <taxon>Bryophytina</taxon>
        <taxon>Bryopsida</taxon>
        <taxon>Dicranidae</taxon>
        <taxon>Pseudoditrichales</taxon>
        <taxon>Ditrichaceae</taxon>
        <taxon>Ceratodon</taxon>
    </lineage>
</organism>
<feature type="compositionally biased region" description="Low complexity" evidence="1">
    <location>
        <begin position="45"/>
        <end position="54"/>
    </location>
</feature>
<feature type="region of interest" description="Disordered" evidence="1">
    <location>
        <begin position="1"/>
        <end position="55"/>
    </location>
</feature>
<reference evidence="2" key="1">
    <citation type="submission" date="2020-06" db="EMBL/GenBank/DDBJ databases">
        <title>WGS assembly of Ceratodon purpureus strain R40.</title>
        <authorList>
            <person name="Carey S.B."/>
            <person name="Jenkins J."/>
            <person name="Shu S."/>
            <person name="Lovell J.T."/>
            <person name="Sreedasyam A."/>
            <person name="Maumus F."/>
            <person name="Tiley G.P."/>
            <person name="Fernandez-Pozo N."/>
            <person name="Barry K."/>
            <person name="Chen C."/>
            <person name="Wang M."/>
            <person name="Lipzen A."/>
            <person name="Daum C."/>
            <person name="Saski C.A."/>
            <person name="Payton A.C."/>
            <person name="Mcbreen J.C."/>
            <person name="Conrad R.E."/>
            <person name="Kollar L.M."/>
            <person name="Olsson S."/>
            <person name="Huttunen S."/>
            <person name="Landis J.B."/>
            <person name="Wickett N.J."/>
            <person name="Johnson M.G."/>
            <person name="Rensing S.A."/>
            <person name="Grimwood J."/>
            <person name="Schmutz J."/>
            <person name="Mcdaniel S.F."/>
        </authorList>
    </citation>
    <scope>NUCLEOTIDE SEQUENCE</scope>
    <source>
        <strain evidence="2">R40</strain>
    </source>
</reference>
<sequence length="122" mass="13764">MRMWRSSWRSRRPCPPSHLHLHQPCSQLQASSSQYSPHSHPPHTSEPSDSTTSTMVHNTSIKSVGFASVNKATYAWARFTDGIPSRVFFSSPACSARADYGIISRNIFFWLISIVKLHCSED</sequence>
<evidence type="ECO:0000313" key="2">
    <source>
        <dbReference type="EMBL" id="KAG0587989.1"/>
    </source>
</evidence>
<accession>A0A8T0IYL2</accession>
<proteinExistence type="predicted"/>
<dbReference type="Proteomes" id="UP000822688">
    <property type="component" value="Chromosome 2"/>
</dbReference>
<name>A0A8T0IYL2_CERPU</name>
<dbReference type="EMBL" id="CM026422">
    <property type="protein sequence ID" value="KAG0587989.1"/>
    <property type="molecule type" value="Genomic_DNA"/>
</dbReference>
<dbReference type="AlphaFoldDB" id="A0A8T0IYL2"/>